<comment type="caution">
    <text evidence="1">The sequence shown here is derived from an EMBL/GenBank/DDBJ whole genome shotgun (WGS) entry which is preliminary data.</text>
</comment>
<accession>A0A9D4TRJ0</accession>
<evidence type="ECO:0000313" key="1">
    <source>
        <dbReference type="EMBL" id="KAI3432517.1"/>
    </source>
</evidence>
<dbReference type="AlphaFoldDB" id="A0A9D4TRJ0"/>
<dbReference type="SUPFAM" id="SSF57850">
    <property type="entry name" value="RING/U-box"/>
    <property type="match status" value="1"/>
</dbReference>
<keyword evidence="2" id="KW-1185">Reference proteome</keyword>
<evidence type="ECO:0008006" key="3">
    <source>
        <dbReference type="Google" id="ProtNLM"/>
    </source>
</evidence>
<reference evidence="1" key="1">
    <citation type="journal article" date="2019" name="Plant J.">
        <title>Chlorella vulgaris genome assembly and annotation reveals the molecular basis for metabolic acclimation to high light conditions.</title>
        <authorList>
            <person name="Cecchin M."/>
            <person name="Marcolungo L."/>
            <person name="Rossato M."/>
            <person name="Girolomoni L."/>
            <person name="Cosentino E."/>
            <person name="Cuine S."/>
            <person name="Li-Beisson Y."/>
            <person name="Delledonne M."/>
            <person name="Ballottari M."/>
        </authorList>
    </citation>
    <scope>NUCLEOTIDE SEQUENCE</scope>
    <source>
        <strain evidence="1">211/11P</strain>
    </source>
</reference>
<dbReference type="EMBL" id="SIDB01000005">
    <property type="protein sequence ID" value="KAI3432517.1"/>
    <property type="molecule type" value="Genomic_DNA"/>
</dbReference>
<protein>
    <recommendedName>
        <fullName evidence="3">RING-type domain-containing protein</fullName>
    </recommendedName>
</protein>
<evidence type="ECO:0000313" key="2">
    <source>
        <dbReference type="Proteomes" id="UP001055712"/>
    </source>
</evidence>
<reference evidence="1" key="2">
    <citation type="submission" date="2020-11" db="EMBL/GenBank/DDBJ databases">
        <authorList>
            <person name="Cecchin M."/>
            <person name="Marcolungo L."/>
            <person name="Rossato M."/>
            <person name="Girolomoni L."/>
            <person name="Cosentino E."/>
            <person name="Cuine S."/>
            <person name="Li-Beisson Y."/>
            <person name="Delledonne M."/>
            <person name="Ballottari M."/>
        </authorList>
    </citation>
    <scope>NUCLEOTIDE SEQUENCE</scope>
    <source>
        <strain evidence="1">211/11P</strain>
        <tissue evidence="1">Whole cell</tissue>
    </source>
</reference>
<dbReference type="Proteomes" id="UP001055712">
    <property type="component" value="Unassembled WGS sequence"/>
</dbReference>
<gene>
    <name evidence="1" type="ORF">D9Q98_004066</name>
</gene>
<sequence>MPTCKSCTPFTQLTPGDVDTSLMVAASLGDDVEQLRGKYETVCTLVALAKAGAQKVECLSCGEVVTLDPGDDLPEEYMCRACGNKPQLSMEASHPADRQYLESQTISCSGCKAPMQKAGGCDHIHCTRCDGHTCWGCGQRLNPDAIYDHFVLRDGTYRCP</sequence>
<dbReference type="Pfam" id="PF22191">
    <property type="entry name" value="IBR_1"/>
    <property type="match status" value="1"/>
</dbReference>
<name>A0A9D4TRJ0_CHLVU</name>
<dbReference type="Gene3D" id="1.20.120.1750">
    <property type="match status" value="1"/>
</dbReference>
<organism evidence="1 2">
    <name type="scientific">Chlorella vulgaris</name>
    <name type="common">Green alga</name>
    <dbReference type="NCBI Taxonomy" id="3077"/>
    <lineage>
        <taxon>Eukaryota</taxon>
        <taxon>Viridiplantae</taxon>
        <taxon>Chlorophyta</taxon>
        <taxon>core chlorophytes</taxon>
        <taxon>Trebouxiophyceae</taxon>
        <taxon>Chlorellales</taxon>
        <taxon>Chlorellaceae</taxon>
        <taxon>Chlorella clade</taxon>
        <taxon>Chlorella</taxon>
    </lineage>
</organism>
<proteinExistence type="predicted"/>
<dbReference type="OrthoDB" id="1431934at2759"/>